<dbReference type="AlphaFoldDB" id="C6LV60"/>
<dbReference type="VEuPathDB" id="GiardiaDB:GL50581_2664"/>
<evidence type="ECO:0000313" key="2">
    <source>
        <dbReference type="EMBL" id="EET00100.1"/>
    </source>
</evidence>
<accession>C6LV60</accession>
<dbReference type="Proteomes" id="UP000002488">
    <property type="component" value="Unassembled WGS sequence"/>
</dbReference>
<evidence type="ECO:0000313" key="3">
    <source>
        <dbReference type="Proteomes" id="UP000002488"/>
    </source>
</evidence>
<protein>
    <submittedName>
        <fullName evidence="2">Uncharacterized protein</fullName>
    </submittedName>
</protein>
<gene>
    <name evidence="2" type="ORF">GL50581_2664</name>
</gene>
<keyword evidence="1" id="KW-0175">Coiled coil</keyword>
<dbReference type="OMA" id="FLAWEEN"/>
<organism evidence="2 3">
    <name type="scientific">Giardia intestinalis (strain ATCC 50581 / GS clone H7)</name>
    <name type="common">Giardia lamblia</name>
    <dbReference type="NCBI Taxonomy" id="598745"/>
    <lineage>
        <taxon>Eukaryota</taxon>
        <taxon>Metamonada</taxon>
        <taxon>Diplomonadida</taxon>
        <taxon>Hexamitidae</taxon>
        <taxon>Giardiinae</taxon>
        <taxon>Giardia</taxon>
    </lineage>
</organism>
<reference evidence="2 3" key="1">
    <citation type="journal article" date="2009" name="PLoS Pathog.">
        <title>Draft genome sequencing of giardia intestinalis assemblage B isolate GS: is human giardiasis caused by two different species?</title>
        <authorList>
            <person name="Franzen O."/>
            <person name="Jerlstrom-Hultqvist J."/>
            <person name="Castro E."/>
            <person name="Sherwood E."/>
            <person name="Ankarklev J."/>
            <person name="Reiner D.S."/>
            <person name="Palm D."/>
            <person name="Andersson J.O."/>
            <person name="Andersson B."/>
            <person name="Svard S.G."/>
        </authorList>
    </citation>
    <scope>NUCLEOTIDE SEQUENCE [LARGE SCALE GENOMIC DNA]</scope>
    <source>
        <strain evidence="3">ATCC 50581 / GS clone H7</strain>
    </source>
</reference>
<dbReference type="EMBL" id="ACGJ01002359">
    <property type="protein sequence ID" value="EET00100.1"/>
    <property type="molecule type" value="Genomic_DNA"/>
</dbReference>
<feature type="coiled-coil region" evidence="1">
    <location>
        <begin position="154"/>
        <end position="181"/>
    </location>
</feature>
<proteinExistence type="predicted"/>
<dbReference type="OrthoDB" id="10254344at2759"/>
<evidence type="ECO:0000256" key="1">
    <source>
        <dbReference type="SAM" id="Coils"/>
    </source>
</evidence>
<comment type="caution">
    <text evidence="2">The sequence shown here is derived from an EMBL/GenBank/DDBJ whole genome shotgun (WGS) entry which is preliminary data.</text>
</comment>
<name>C6LV60_GIAIB</name>
<sequence length="947" mass="106091">MQEVVQLGRKVNDEINEINALISDAEELLRDISPTTTRPQAVSTAKASPPENSSLVHLDAQIRTLEASITTAKQRIMQQVIGSRIYENMHELTESIESSRHRFIYAVGEKVKNLYQSLPDLSQLYAMILSEPDMIDRSIAPASILPKTRTNEELGIIRETIRETEDQISALQESIGESLEKILHPNLYADLVCKLVHVSEQELYRLILEKSRFLRSVSTLYRRGRKLEAAYNKNYIGWSSTVGEHSQSCKERAGDQALLSDDFLFKDCSNEILERHTAISTKLGQEYIIFSEECFHLSLYMRFFTARILTIMEQDKLSTVVNLSLSGLAKQVCAAIRSFTSKLSEFSNDDIIHFLNIYLGCANPVLESTESAYARAKLGLDDLFLSLSLSPNSIGYKALAIDSMLQVFNAKYHIANTLAALKNVSNEGISNMSSSTSLDNHKKMSEGLEQARTILVQQYIAYLYANYQADTSLSNISQIFLFCSDLSEVDPSLRVSTINESHKPLEPHVLNSKITKDISMILSFTKNAITNAVCYQYSKTFTASEHTNLAQLFSDGVLTENKTKADAIVNLEACLRIFKHRDDYFLTSILSMQDFQDQLNIEQSYLSTQAISIKKTLTSVEQELRQEIPSIGTSKGVISQFYQQFLAWEENFRAAHTLYLTSTISTISVYVHNYLLDCANKLSQSSSALYEPFDSKYTELIGILDSIDTLAEATSTKGLFYSDEAATGRLKSIDTLYHSIEDDIQGVTDFMTECITLIDRALIHIPILEDMIASEKVTLDQNERSITTSLADSCANKDLLRTTRDQEVPQMINDAYLAPLLDIPVLVNKLFTDLETLSATYMTSGSKGLSALLSQSQEQLSELYAKHDAEIHLEKRESIEQISGHIQKITQIAKEMNLSMRGSILPLRQLNLLLGDALSIVSTSVERSSREKYALGASVSSALTHLN</sequence>